<dbReference type="AlphaFoldDB" id="A0A3E1Y438"/>
<keyword evidence="3" id="KW-1133">Transmembrane helix</keyword>
<reference evidence="4 5" key="1">
    <citation type="submission" date="2018-07" db="EMBL/GenBank/DDBJ databases">
        <title>Chitinophaga K2CV101002-2 sp. nov., isolated from a monsoon evergreen broad-leaved forest soil.</title>
        <authorList>
            <person name="Lv Y."/>
        </authorList>
    </citation>
    <scope>NUCLEOTIDE SEQUENCE [LARGE SCALE GENOMIC DNA]</scope>
    <source>
        <strain evidence="4 5">GDMCC 1.1288</strain>
    </source>
</reference>
<organism evidence="4 5">
    <name type="scientific">Chitinophaga silvatica</name>
    <dbReference type="NCBI Taxonomy" id="2282649"/>
    <lineage>
        <taxon>Bacteria</taxon>
        <taxon>Pseudomonadati</taxon>
        <taxon>Bacteroidota</taxon>
        <taxon>Chitinophagia</taxon>
        <taxon>Chitinophagales</taxon>
        <taxon>Chitinophagaceae</taxon>
        <taxon>Chitinophaga</taxon>
    </lineage>
</organism>
<gene>
    <name evidence="4" type="ORF">DVR12_22540</name>
</gene>
<feature type="transmembrane region" description="Helical" evidence="3">
    <location>
        <begin position="105"/>
        <end position="121"/>
    </location>
</feature>
<feature type="transmembrane region" description="Helical" evidence="3">
    <location>
        <begin position="308"/>
        <end position="328"/>
    </location>
</feature>
<evidence type="ECO:0000313" key="4">
    <source>
        <dbReference type="EMBL" id="RFS19416.1"/>
    </source>
</evidence>
<feature type="transmembrane region" description="Helical" evidence="3">
    <location>
        <begin position="159"/>
        <end position="184"/>
    </location>
</feature>
<feature type="transmembrane region" description="Helical" evidence="3">
    <location>
        <begin position="204"/>
        <end position="224"/>
    </location>
</feature>
<feature type="transmembrane region" description="Helical" evidence="3">
    <location>
        <begin position="340"/>
        <end position="357"/>
    </location>
</feature>
<evidence type="ECO:0000256" key="3">
    <source>
        <dbReference type="SAM" id="Phobius"/>
    </source>
</evidence>
<dbReference type="PANTHER" id="PTHR44227:SF3">
    <property type="entry name" value="PROTEIN O-MANNOSYL-TRANSFERASE TMTC4"/>
    <property type="match status" value="1"/>
</dbReference>
<keyword evidence="3" id="KW-0812">Transmembrane</keyword>
<feature type="transmembrane region" description="Helical" evidence="3">
    <location>
        <begin position="127"/>
        <end position="147"/>
    </location>
</feature>
<evidence type="ECO:0000313" key="5">
    <source>
        <dbReference type="Proteomes" id="UP000260644"/>
    </source>
</evidence>
<keyword evidence="5" id="KW-1185">Reference proteome</keyword>
<keyword evidence="3" id="KW-0472">Membrane</keyword>
<name>A0A3E1Y438_9BACT</name>
<evidence type="ECO:0008006" key="6">
    <source>
        <dbReference type="Google" id="ProtNLM"/>
    </source>
</evidence>
<evidence type="ECO:0000256" key="1">
    <source>
        <dbReference type="ARBA" id="ARBA00022737"/>
    </source>
</evidence>
<comment type="caution">
    <text evidence="4">The sequence shown here is derived from an EMBL/GenBank/DDBJ whole genome shotgun (WGS) entry which is preliminary data.</text>
</comment>
<keyword evidence="1" id="KW-0677">Repeat</keyword>
<feature type="transmembrane region" description="Helical" evidence="3">
    <location>
        <begin position="245"/>
        <end position="269"/>
    </location>
</feature>
<sequence length="401" mass="47826">MLTIVYIPITHLEFAVPDDTWMLLKNIEVRPEAYSLEYFYKVFTAINDNQYSPLITLYYHLVYKINGYDPYYYHLFSFIQHCLNVAIIGMLGYKLMTIFKIPNKVLNAYIIALIWGIHPLNVEPTTWIAAVKIGWFCFFSLLSFLYFINGFENNRHFSFIISTFFFLLSCFCKEQSIVTPFIFLSFVLCYKLKEGKVMLKFENYLVYTGLMFFITFCFAILTYRANNLSSTDFTPIAHYPILKRIALSFYCLNFYLTSFIIPIGLHYHYPYPIQPDESMPLLMIIYPFVLLAFFLFVGYMVKRSKYKYYYLFCFLFFAFEICLVLQIIPMTRPAVMADRYMYLPIFPLLLIVIPFLSEWFSKYANNYKIIGITFFFLCYVLIIIIYSQQLVANWKYYNLII</sequence>
<proteinExistence type="predicted"/>
<dbReference type="EMBL" id="QPMM01000013">
    <property type="protein sequence ID" value="RFS19416.1"/>
    <property type="molecule type" value="Genomic_DNA"/>
</dbReference>
<evidence type="ECO:0000256" key="2">
    <source>
        <dbReference type="ARBA" id="ARBA00022803"/>
    </source>
</evidence>
<feature type="transmembrane region" description="Helical" evidence="3">
    <location>
        <begin position="281"/>
        <end position="301"/>
    </location>
</feature>
<protein>
    <recommendedName>
        <fullName evidence="6">Glycosyltransferase RgtA/B/C/D-like domain-containing protein</fullName>
    </recommendedName>
</protein>
<feature type="transmembrane region" description="Helical" evidence="3">
    <location>
        <begin position="71"/>
        <end position="93"/>
    </location>
</feature>
<keyword evidence="2" id="KW-0802">TPR repeat</keyword>
<accession>A0A3E1Y438</accession>
<dbReference type="Proteomes" id="UP000260644">
    <property type="component" value="Unassembled WGS sequence"/>
</dbReference>
<dbReference type="InterPro" id="IPR052346">
    <property type="entry name" value="O-mannosyl-transferase_TMTC"/>
</dbReference>
<feature type="transmembrane region" description="Helical" evidence="3">
    <location>
        <begin position="369"/>
        <end position="387"/>
    </location>
</feature>
<dbReference type="PANTHER" id="PTHR44227">
    <property type="match status" value="1"/>
</dbReference>